<dbReference type="PANTHER" id="PTHR15454:SF37">
    <property type="entry name" value="OUTER ARM DYNEIN LIGHT CHAIN 1 PROTEIN"/>
    <property type="match status" value="1"/>
</dbReference>
<evidence type="ECO:0000313" key="4">
    <source>
        <dbReference type="Proteomes" id="UP001055439"/>
    </source>
</evidence>
<dbReference type="GO" id="GO:0005737">
    <property type="term" value="C:cytoplasm"/>
    <property type="evidence" value="ECO:0007669"/>
    <property type="project" value="TreeGrafter"/>
</dbReference>
<dbReference type="EMBL" id="CP097511">
    <property type="protein sequence ID" value="URE42095.1"/>
    <property type="molecule type" value="Genomic_DNA"/>
</dbReference>
<dbReference type="PRINTS" id="PR00019">
    <property type="entry name" value="LEURICHRPT"/>
</dbReference>
<evidence type="ECO:0000313" key="3">
    <source>
        <dbReference type="EMBL" id="URE42095.1"/>
    </source>
</evidence>
<dbReference type="InterPro" id="IPR003591">
    <property type="entry name" value="Leu-rich_rpt_typical-subtyp"/>
</dbReference>
<dbReference type="InterPro" id="IPR001611">
    <property type="entry name" value="Leu-rich_rpt"/>
</dbReference>
<accession>A0A9E7L8R4</accession>
<name>A0A9E7L8R4_9LILI</name>
<gene>
    <name evidence="3" type="ORF">MUK42_36384</name>
</gene>
<dbReference type="Pfam" id="PF12799">
    <property type="entry name" value="LRR_4"/>
    <property type="match status" value="1"/>
</dbReference>
<dbReference type="OrthoDB" id="1904536at2759"/>
<keyword evidence="2" id="KW-0677">Repeat</keyword>
<dbReference type="InterPro" id="IPR025875">
    <property type="entry name" value="Leu-rich_rpt_4"/>
</dbReference>
<reference evidence="3" key="1">
    <citation type="submission" date="2022-05" db="EMBL/GenBank/DDBJ databases">
        <title>The Musa troglodytarum L. genome provides insights into the mechanism of non-climacteric behaviour and enrichment of carotenoids.</title>
        <authorList>
            <person name="Wang J."/>
        </authorList>
    </citation>
    <scope>NUCLEOTIDE SEQUENCE</scope>
    <source>
        <tissue evidence="3">Leaf</tissue>
    </source>
</reference>
<protein>
    <submittedName>
        <fullName evidence="3">Leucine rich repeat domain containing protein</fullName>
    </submittedName>
</protein>
<dbReference type="FunFam" id="3.80.10.10:FF:000320">
    <property type="entry name" value="Protein phosphatase 1 regulatory subunit pprA"/>
    <property type="match status" value="1"/>
</dbReference>
<dbReference type="PANTHER" id="PTHR15454">
    <property type="entry name" value="NISCHARIN RELATED"/>
    <property type="match status" value="1"/>
</dbReference>
<dbReference type="Pfam" id="PF13516">
    <property type="entry name" value="LRR_6"/>
    <property type="match status" value="1"/>
</dbReference>
<evidence type="ECO:0000256" key="2">
    <source>
        <dbReference type="ARBA" id="ARBA00022737"/>
    </source>
</evidence>
<dbReference type="InterPro" id="IPR032675">
    <property type="entry name" value="LRR_dom_sf"/>
</dbReference>
<keyword evidence="4" id="KW-1185">Reference proteome</keyword>
<dbReference type="PROSITE" id="PS51450">
    <property type="entry name" value="LRR"/>
    <property type="match status" value="1"/>
</dbReference>
<dbReference type="Proteomes" id="UP001055439">
    <property type="component" value="Chromosome 9"/>
</dbReference>
<dbReference type="AlphaFoldDB" id="A0A9E7L8R4"/>
<sequence length="145" mass="15707">MCPPCNLCSPHFPDLSRNRIAAMEGLGQLTRLQVLDLSHNRISQIDHGLSNCTLIRELYPAGNGISPVKGLHRLLKLTVLDLSCNEIATTKAVDQLVANYDSLEALNPLANPVMSNTGGVLLTKVISGVLPRLAYLNKQPIKKDG</sequence>
<organism evidence="3 4">
    <name type="scientific">Musa troglodytarum</name>
    <name type="common">fe'i banana</name>
    <dbReference type="NCBI Taxonomy" id="320322"/>
    <lineage>
        <taxon>Eukaryota</taxon>
        <taxon>Viridiplantae</taxon>
        <taxon>Streptophyta</taxon>
        <taxon>Embryophyta</taxon>
        <taxon>Tracheophyta</taxon>
        <taxon>Spermatophyta</taxon>
        <taxon>Magnoliopsida</taxon>
        <taxon>Liliopsida</taxon>
        <taxon>Zingiberales</taxon>
        <taxon>Musaceae</taxon>
        <taxon>Musa</taxon>
    </lineage>
</organism>
<dbReference type="SMART" id="SM00369">
    <property type="entry name" value="LRR_TYP"/>
    <property type="match status" value="1"/>
</dbReference>
<dbReference type="SUPFAM" id="SSF52058">
    <property type="entry name" value="L domain-like"/>
    <property type="match status" value="1"/>
</dbReference>
<proteinExistence type="predicted"/>
<evidence type="ECO:0000256" key="1">
    <source>
        <dbReference type="ARBA" id="ARBA00022614"/>
    </source>
</evidence>
<keyword evidence="1" id="KW-0433">Leucine-rich repeat</keyword>
<dbReference type="Gene3D" id="3.80.10.10">
    <property type="entry name" value="Ribonuclease Inhibitor"/>
    <property type="match status" value="1"/>
</dbReference>